<keyword evidence="1" id="KW-1133">Transmembrane helix</keyword>
<gene>
    <name evidence="2" type="ORF">B0H64DRAFT_214162</name>
</gene>
<evidence type="ECO:0000313" key="2">
    <source>
        <dbReference type="EMBL" id="KAK3293462.1"/>
    </source>
</evidence>
<comment type="caution">
    <text evidence="2">The sequence shown here is derived from an EMBL/GenBank/DDBJ whole genome shotgun (WGS) entry which is preliminary data.</text>
</comment>
<keyword evidence="1" id="KW-0472">Membrane</keyword>
<sequence length="201" mass="23453">MRRRICWYLSILLSFIITRHIYHLTTHTTHPTCRLSLCTYPLLPSFPRERTRPERHRQLSPSLLQSSPRVLHYLWSSFVVYLSFLIALPVNLPLSPFLYHQPFCEPVLFYLFTALDTVVNYSPTYQYNAVNPTLNSVLIFHNTNEAVGCLFRKTTCTLHTPRGSCAVTNRKRKTNDHHKVLFPSTVSRISILCNKPCHQRP</sequence>
<keyword evidence="1" id="KW-0812">Transmembrane</keyword>
<reference evidence="2" key="2">
    <citation type="submission" date="2023-06" db="EMBL/GenBank/DDBJ databases">
        <authorList>
            <consortium name="Lawrence Berkeley National Laboratory"/>
            <person name="Haridas S."/>
            <person name="Hensen N."/>
            <person name="Bonometti L."/>
            <person name="Westerberg I."/>
            <person name="Brannstrom I.O."/>
            <person name="Guillou S."/>
            <person name="Cros-Aarteil S."/>
            <person name="Calhoun S."/>
            <person name="Kuo A."/>
            <person name="Mondo S."/>
            <person name="Pangilinan J."/>
            <person name="Riley R."/>
            <person name="Labutti K."/>
            <person name="Andreopoulos B."/>
            <person name="Lipzen A."/>
            <person name="Chen C."/>
            <person name="Yanf M."/>
            <person name="Daum C."/>
            <person name="Ng V."/>
            <person name="Clum A."/>
            <person name="Steindorff A."/>
            <person name="Ohm R."/>
            <person name="Martin F."/>
            <person name="Silar P."/>
            <person name="Natvig D."/>
            <person name="Lalanne C."/>
            <person name="Gautier V."/>
            <person name="Ament-Velasquez S.L."/>
            <person name="Kruys A."/>
            <person name="Hutchinson M.I."/>
            <person name="Powell A.J."/>
            <person name="Barry K."/>
            <person name="Miller A.N."/>
            <person name="Grigoriev I.V."/>
            <person name="Debuchy R."/>
            <person name="Gladieux P."/>
            <person name="Thoren M.H."/>
            <person name="Johannesson H."/>
        </authorList>
    </citation>
    <scope>NUCLEOTIDE SEQUENCE</scope>
    <source>
        <strain evidence="2">CBS 168.71</strain>
    </source>
</reference>
<organism evidence="2 3">
    <name type="scientific">Chaetomium fimeti</name>
    <dbReference type="NCBI Taxonomy" id="1854472"/>
    <lineage>
        <taxon>Eukaryota</taxon>
        <taxon>Fungi</taxon>
        <taxon>Dikarya</taxon>
        <taxon>Ascomycota</taxon>
        <taxon>Pezizomycotina</taxon>
        <taxon>Sordariomycetes</taxon>
        <taxon>Sordariomycetidae</taxon>
        <taxon>Sordariales</taxon>
        <taxon>Chaetomiaceae</taxon>
        <taxon>Chaetomium</taxon>
    </lineage>
</organism>
<name>A0AAE0LQ91_9PEZI</name>
<accession>A0AAE0LQ91</accession>
<feature type="transmembrane region" description="Helical" evidence="1">
    <location>
        <begin position="5"/>
        <end position="22"/>
    </location>
</feature>
<dbReference type="AlphaFoldDB" id="A0AAE0LQ91"/>
<dbReference type="RefSeq" id="XP_062656976.1">
    <property type="nucleotide sequence ID" value="XM_062799473.1"/>
</dbReference>
<proteinExistence type="predicted"/>
<feature type="transmembrane region" description="Helical" evidence="1">
    <location>
        <begin position="70"/>
        <end position="92"/>
    </location>
</feature>
<evidence type="ECO:0000256" key="1">
    <source>
        <dbReference type="SAM" id="Phobius"/>
    </source>
</evidence>
<protein>
    <submittedName>
        <fullName evidence="2">Uncharacterized protein</fullName>
    </submittedName>
</protein>
<keyword evidence="3" id="KW-1185">Reference proteome</keyword>
<dbReference type="Proteomes" id="UP001278766">
    <property type="component" value="Unassembled WGS sequence"/>
</dbReference>
<evidence type="ECO:0000313" key="3">
    <source>
        <dbReference type="Proteomes" id="UP001278766"/>
    </source>
</evidence>
<dbReference type="EMBL" id="JAUEPN010000006">
    <property type="protein sequence ID" value="KAK3293462.1"/>
    <property type="molecule type" value="Genomic_DNA"/>
</dbReference>
<dbReference type="GeneID" id="87836421"/>
<reference evidence="2" key="1">
    <citation type="journal article" date="2023" name="Mol. Phylogenet. Evol.">
        <title>Genome-scale phylogeny and comparative genomics of the fungal order Sordariales.</title>
        <authorList>
            <person name="Hensen N."/>
            <person name="Bonometti L."/>
            <person name="Westerberg I."/>
            <person name="Brannstrom I.O."/>
            <person name="Guillou S."/>
            <person name="Cros-Aarteil S."/>
            <person name="Calhoun S."/>
            <person name="Haridas S."/>
            <person name="Kuo A."/>
            <person name="Mondo S."/>
            <person name="Pangilinan J."/>
            <person name="Riley R."/>
            <person name="LaButti K."/>
            <person name="Andreopoulos B."/>
            <person name="Lipzen A."/>
            <person name="Chen C."/>
            <person name="Yan M."/>
            <person name="Daum C."/>
            <person name="Ng V."/>
            <person name="Clum A."/>
            <person name="Steindorff A."/>
            <person name="Ohm R.A."/>
            <person name="Martin F."/>
            <person name="Silar P."/>
            <person name="Natvig D.O."/>
            <person name="Lalanne C."/>
            <person name="Gautier V."/>
            <person name="Ament-Velasquez S.L."/>
            <person name="Kruys A."/>
            <person name="Hutchinson M.I."/>
            <person name="Powell A.J."/>
            <person name="Barry K."/>
            <person name="Miller A.N."/>
            <person name="Grigoriev I.V."/>
            <person name="Debuchy R."/>
            <person name="Gladieux P."/>
            <person name="Hiltunen Thoren M."/>
            <person name="Johannesson H."/>
        </authorList>
    </citation>
    <scope>NUCLEOTIDE SEQUENCE</scope>
    <source>
        <strain evidence="2">CBS 168.71</strain>
    </source>
</reference>